<reference evidence="1" key="1">
    <citation type="submission" date="2020-05" db="EMBL/GenBank/DDBJ databases">
        <title>Mycena genomes resolve the evolution of fungal bioluminescence.</title>
        <authorList>
            <person name="Tsai I.J."/>
        </authorList>
    </citation>
    <scope>NUCLEOTIDE SEQUENCE</scope>
    <source>
        <strain evidence="1">CCC161011</strain>
    </source>
</reference>
<dbReference type="AlphaFoldDB" id="A0A8H7CKA4"/>
<protein>
    <submittedName>
        <fullName evidence="1">Uncharacterized protein</fullName>
    </submittedName>
</protein>
<organism evidence="1 2">
    <name type="scientific">Mycena venus</name>
    <dbReference type="NCBI Taxonomy" id="2733690"/>
    <lineage>
        <taxon>Eukaryota</taxon>
        <taxon>Fungi</taxon>
        <taxon>Dikarya</taxon>
        <taxon>Basidiomycota</taxon>
        <taxon>Agaricomycotina</taxon>
        <taxon>Agaricomycetes</taxon>
        <taxon>Agaricomycetidae</taxon>
        <taxon>Agaricales</taxon>
        <taxon>Marasmiineae</taxon>
        <taxon>Mycenaceae</taxon>
        <taxon>Mycena</taxon>
    </lineage>
</organism>
<evidence type="ECO:0000313" key="1">
    <source>
        <dbReference type="EMBL" id="KAF7339117.1"/>
    </source>
</evidence>
<proteinExistence type="predicted"/>
<keyword evidence="2" id="KW-1185">Reference proteome</keyword>
<evidence type="ECO:0000313" key="2">
    <source>
        <dbReference type="Proteomes" id="UP000620124"/>
    </source>
</evidence>
<comment type="caution">
    <text evidence="1">The sequence shown here is derived from an EMBL/GenBank/DDBJ whole genome shotgun (WGS) entry which is preliminary data.</text>
</comment>
<dbReference type="OrthoDB" id="10607713at2759"/>
<dbReference type="EMBL" id="JACAZI010000020">
    <property type="protein sequence ID" value="KAF7339117.1"/>
    <property type="molecule type" value="Genomic_DNA"/>
</dbReference>
<sequence length="230" mass="25466">MTDLPYSTDVTIAGRKVDERAIPPFHIGLFSNPFTIDFTTYSNQPVDRLLSHLARSVSDFRLVAFATQWRFVAWVANISTLVLYVLVQPIALTANELYMVLSTARALERLSIQDVDVHGRQNQPPAHVTAIAEGTTLVPVSEYDLFCPFWYGWCLGPHTFHAMIHDEVDIEILLELWGSAGFGSLSINGFVNSVAAIQDLHSVMRDVEVLDLAGYSPTFICAAVTSGRPP</sequence>
<accession>A0A8H7CKA4</accession>
<gene>
    <name evidence="1" type="ORF">MVEN_01988400</name>
</gene>
<name>A0A8H7CKA4_9AGAR</name>
<dbReference type="Proteomes" id="UP000620124">
    <property type="component" value="Unassembled WGS sequence"/>
</dbReference>